<dbReference type="AlphaFoldDB" id="A0AAU7AVV2"/>
<evidence type="ECO:0000256" key="2">
    <source>
        <dbReference type="SAM" id="Phobius"/>
    </source>
</evidence>
<dbReference type="EMBL" id="CP114014">
    <property type="protein sequence ID" value="XAY05824.1"/>
    <property type="molecule type" value="Genomic_DNA"/>
</dbReference>
<name>A0AAU7AVV2_9ACTN</name>
<organism evidence="3">
    <name type="scientific">Paraconexibacter sp. AEG42_29</name>
    <dbReference type="NCBI Taxonomy" id="2997339"/>
    <lineage>
        <taxon>Bacteria</taxon>
        <taxon>Bacillati</taxon>
        <taxon>Actinomycetota</taxon>
        <taxon>Thermoleophilia</taxon>
        <taxon>Solirubrobacterales</taxon>
        <taxon>Paraconexibacteraceae</taxon>
        <taxon>Paraconexibacter</taxon>
    </lineage>
</organism>
<sequence length="370" mass="38342">MPPIKTFRVPLAMTVIAIVTAAIIGGAEVGAIVALLAVLEISISFDNAIVNAAILKNMSEHWQQIFLTWGILIAVFGMRLVFPILIVAVAAGLSLPTVVDQALNQPDVYAHNLEGANAIIAGFGGIFLLMVFLSFFFDEEKDHHWLPGEGILAKIGSVDGIVPAIAAAALLLISQLVAPAAEQDVLVAGLAGIVAFLVANGLADRLEPEGLDEDDDQPAVAMDAGSSGAAADGPTGSQAAAAAAGVVAKGGFATFMYLELLDASFSFDGVIGAFAISKDIIVIAVGLGLGALYIRTLTVYLVRQGVLSEYRFLEHGAHWAIGVLAVILFVGIEHHVPEVVTGLVGALLIISAFAASVVANRRDDAELHPA</sequence>
<protein>
    <submittedName>
        <fullName evidence="3">Membrane protein</fullName>
    </submittedName>
</protein>
<gene>
    <name evidence="3" type="ORF">DSM112329_02684</name>
</gene>
<keyword evidence="2" id="KW-0472">Membrane</keyword>
<dbReference type="RefSeq" id="WP_354702327.1">
    <property type="nucleotide sequence ID" value="NZ_CP114014.1"/>
</dbReference>
<feature type="transmembrane region" description="Helical" evidence="2">
    <location>
        <begin position="280"/>
        <end position="303"/>
    </location>
</feature>
<feature type="transmembrane region" description="Helical" evidence="2">
    <location>
        <begin position="66"/>
        <end position="95"/>
    </location>
</feature>
<reference evidence="3" key="1">
    <citation type="submission" date="2022-12" db="EMBL/GenBank/DDBJ databases">
        <title>Paraconexibacter alkalitolerans sp. nov. and Baekduia alba sp. nov., isolated from soil and emended description of the genera Paraconexibacter (Chun et al., 2020) and Baekduia (An et al., 2020).</title>
        <authorList>
            <person name="Vieira S."/>
            <person name="Huber K.J."/>
            <person name="Geppert A."/>
            <person name="Wolf J."/>
            <person name="Neumann-Schaal M."/>
            <person name="Muesken M."/>
            <person name="Overmann J."/>
        </authorList>
    </citation>
    <scope>NUCLEOTIDE SEQUENCE</scope>
    <source>
        <strain evidence="3">AEG42_29</strain>
    </source>
</reference>
<dbReference type="PANTHER" id="PTHR30238">
    <property type="entry name" value="MEMBRANE BOUND PREDICTED REDOX MODULATOR"/>
    <property type="match status" value="1"/>
</dbReference>
<feature type="transmembrane region" description="Helical" evidence="2">
    <location>
        <begin position="339"/>
        <end position="359"/>
    </location>
</feature>
<keyword evidence="2" id="KW-1133">Transmembrane helix</keyword>
<evidence type="ECO:0000313" key="3">
    <source>
        <dbReference type="EMBL" id="XAY05824.1"/>
    </source>
</evidence>
<proteinExistence type="predicted"/>
<evidence type="ECO:0000256" key="1">
    <source>
        <dbReference type="SAM" id="MobiDB-lite"/>
    </source>
</evidence>
<dbReference type="InterPro" id="IPR007427">
    <property type="entry name" value="DUF475"/>
</dbReference>
<dbReference type="Pfam" id="PF04332">
    <property type="entry name" value="DUF475"/>
    <property type="match status" value="1"/>
</dbReference>
<dbReference type="PANTHER" id="PTHR30238:SF4">
    <property type="entry name" value="SLL1022 PROTEIN"/>
    <property type="match status" value="1"/>
</dbReference>
<accession>A0AAU7AVV2</accession>
<feature type="transmembrane region" description="Helical" evidence="2">
    <location>
        <begin position="185"/>
        <end position="203"/>
    </location>
</feature>
<dbReference type="NCBIfam" id="NF010613">
    <property type="entry name" value="PRK14013.1-3"/>
    <property type="match status" value="1"/>
</dbReference>
<keyword evidence="2" id="KW-0812">Transmembrane</keyword>
<feature type="transmembrane region" description="Helical" evidence="2">
    <location>
        <begin position="158"/>
        <end position="179"/>
    </location>
</feature>
<feature type="transmembrane region" description="Helical" evidence="2">
    <location>
        <begin position="115"/>
        <end position="137"/>
    </location>
</feature>
<dbReference type="KEGG" id="parq:DSM112329_02684"/>
<feature type="region of interest" description="Disordered" evidence="1">
    <location>
        <begin position="210"/>
        <end position="233"/>
    </location>
</feature>
<feature type="compositionally biased region" description="Low complexity" evidence="1">
    <location>
        <begin position="219"/>
        <end position="233"/>
    </location>
</feature>
<feature type="transmembrane region" description="Helical" evidence="2">
    <location>
        <begin position="315"/>
        <end position="332"/>
    </location>
</feature>